<accession>A0A915JGZ8</accession>
<keyword evidence="2" id="KW-0732">Signal</keyword>
<organism evidence="3 4">
    <name type="scientific">Romanomermis culicivorax</name>
    <name type="common">Nematode worm</name>
    <dbReference type="NCBI Taxonomy" id="13658"/>
    <lineage>
        <taxon>Eukaryota</taxon>
        <taxon>Metazoa</taxon>
        <taxon>Ecdysozoa</taxon>
        <taxon>Nematoda</taxon>
        <taxon>Enoplea</taxon>
        <taxon>Dorylaimia</taxon>
        <taxon>Mermithida</taxon>
        <taxon>Mermithoidea</taxon>
        <taxon>Mermithidae</taxon>
        <taxon>Romanomermis</taxon>
    </lineage>
</organism>
<dbReference type="OMA" id="VAFIYLC"/>
<feature type="compositionally biased region" description="Basic residues" evidence="1">
    <location>
        <begin position="209"/>
        <end position="227"/>
    </location>
</feature>
<feature type="compositionally biased region" description="Basic residues" evidence="1">
    <location>
        <begin position="278"/>
        <end position="289"/>
    </location>
</feature>
<protein>
    <submittedName>
        <fullName evidence="4">Uncharacterized protein</fullName>
    </submittedName>
</protein>
<feature type="compositionally biased region" description="Basic and acidic residues" evidence="1">
    <location>
        <begin position="97"/>
        <end position="109"/>
    </location>
</feature>
<feature type="compositionally biased region" description="Low complexity" evidence="1">
    <location>
        <begin position="111"/>
        <end position="138"/>
    </location>
</feature>
<evidence type="ECO:0000256" key="1">
    <source>
        <dbReference type="SAM" id="MobiDB-lite"/>
    </source>
</evidence>
<reference evidence="4" key="1">
    <citation type="submission" date="2022-11" db="UniProtKB">
        <authorList>
            <consortium name="WormBaseParasite"/>
        </authorList>
    </citation>
    <scope>IDENTIFICATION</scope>
</reference>
<name>A0A915JGZ8_ROMCU</name>
<evidence type="ECO:0000313" key="4">
    <source>
        <dbReference type="WBParaSite" id="nRc.2.0.1.t25283-RA"/>
    </source>
</evidence>
<evidence type="ECO:0000313" key="3">
    <source>
        <dbReference type="Proteomes" id="UP000887565"/>
    </source>
</evidence>
<feature type="compositionally biased region" description="Basic and acidic residues" evidence="1">
    <location>
        <begin position="290"/>
        <end position="310"/>
    </location>
</feature>
<feature type="compositionally biased region" description="Basic and acidic residues" evidence="1">
    <location>
        <begin position="228"/>
        <end position="250"/>
    </location>
</feature>
<sequence>MFRCLILIIVAFIYLCSVHKNCPIEAAPSDNYRRPRRVADAAARPAFDSSDMKSRGDSGGRPIVGTAAVAASKFKTKSDEDQEEQELPVDYDDDEEERHVDEVKTDKKKLSPSQVSSSRAGSSSSGKPTTPTTTKMTSAILLTDFTPLISDGNDTAQEQPAFGSSSGDQSISVINPDDDQKFKVQADIVPQINETTILPQSASGAEERKRKREKRRKDKESKRRKKEKKDEKSAKADVLEKKIVEQEEKTSAVATVVETTTEKPPEKSTPIVAEKTKSTRKRRKKKKREEKREKEKLEGEQRVESADDKVVASPEKSPSEPKSSSLTIPAPIEVSGVSCSDDEESLENNSLNRQLITKIFGTKRAIRLQKPNMK</sequence>
<feature type="signal peptide" evidence="2">
    <location>
        <begin position="1"/>
        <end position="18"/>
    </location>
</feature>
<proteinExistence type="predicted"/>
<dbReference type="AlphaFoldDB" id="A0A915JGZ8"/>
<feature type="region of interest" description="Disordered" evidence="1">
    <location>
        <begin position="36"/>
        <end position="348"/>
    </location>
</feature>
<feature type="compositionally biased region" description="Polar residues" evidence="1">
    <location>
        <begin position="152"/>
        <end position="173"/>
    </location>
</feature>
<evidence type="ECO:0000256" key="2">
    <source>
        <dbReference type="SAM" id="SignalP"/>
    </source>
</evidence>
<feature type="compositionally biased region" description="Polar residues" evidence="1">
    <location>
        <begin position="192"/>
        <end position="203"/>
    </location>
</feature>
<feature type="compositionally biased region" description="Low complexity" evidence="1">
    <location>
        <begin position="313"/>
        <end position="325"/>
    </location>
</feature>
<feature type="chain" id="PRO_5038054787" evidence="2">
    <location>
        <begin position="19"/>
        <end position="374"/>
    </location>
</feature>
<dbReference type="Proteomes" id="UP000887565">
    <property type="component" value="Unplaced"/>
</dbReference>
<keyword evidence="3" id="KW-1185">Reference proteome</keyword>
<feature type="compositionally biased region" description="Acidic residues" evidence="1">
    <location>
        <begin position="80"/>
        <end position="96"/>
    </location>
</feature>
<dbReference type="WBParaSite" id="nRc.2.0.1.t25283-RA">
    <property type="protein sequence ID" value="nRc.2.0.1.t25283-RA"/>
    <property type="gene ID" value="nRc.2.0.1.g25283"/>
</dbReference>